<evidence type="ECO:0000313" key="1">
    <source>
        <dbReference type="EMBL" id="KAE9403284.1"/>
    </source>
</evidence>
<evidence type="ECO:0000313" key="2">
    <source>
        <dbReference type="Proteomes" id="UP000799118"/>
    </source>
</evidence>
<protein>
    <submittedName>
        <fullName evidence="1">Uncharacterized protein</fullName>
    </submittedName>
</protein>
<sequence length="265" mass="30283">MTDMGYKINPPHGVWCQLTRLYPLSPPDTNFFFSDSPGALCNFVEQESISSSLSCGIAKLSDLEIAQFRDGNFNVWQYNDSYIFYRSQAKDTSNSYYVGYFVLPDTVGLQTAQVQHLLDFTQIQNLPYINIYSSQMPRELSSWYNDNKAKVFEVVHEDVSSWMTVCSPICPMCYAIHRECPLQTLRPIVPIPCKYSFLDNNNNTSLYNSSPSSAANSFKQPCTAITYSQWDSLLVRNKLVKSVVEHVMQDHFLLLSYDLTNNDSL</sequence>
<dbReference type="AlphaFoldDB" id="A0A6A4I325"/>
<accession>A0A6A4I325</accession>
<reference evidence="1" key="1">
    <citation type="journal article" date="2019" name="Environ. Microbiol.">
        <title>Fungal ecological strategies reflected in gene transcription - a case study of two litter decomposers.</title>
        <authorList>
            <person name="Barbi F."/>
            <person name="Kohler A."/>
            <person name="Barry K."/>
            <person name="Baskaran P."/>
            <person name="Daum C."/>
            <person name="Fauchery L."/>
            <person name="Ihrmark K."/>
            <person name="Kuo A."/>
            <person name="LaButti K."/>
            <person name="Lipzen A."/>
            <person name="Morin E."/>
            <person name="Grigoriev I.V."/>
            <person name="Henrissat B."/>
            <person name="Lindahl B."/>
            <person name="Martin F."/>
        </authorList>
    </citation>
    <scope>NUCLEOTIDE SEQUENCE</scope>
    <source>
        <strain evidence="1">JB14</strain>
    </source>
</reference>
<organism evidence="1 2">
    <name type="scientific">Gymnopus androsaceus JB14</name>
    <dbReference type="NCBI Taxonomy" id="1447944"/>
    <lineage>
        <taxon>Eukaryota</taxon>
        <taxon>Fungi</taxon>
        <taxon>Dikarya</taxon>
        <taxon>Basidiomycota</taxon>
        <taxon>Agaricomycotina</taxon>
        <taxon>Agaricomycetes</taxon>
        <taxon>Agaricomycetidae</taxon>
        <taxon>Agaricales</taxon>
        <taxon>Marasmiineae</taxon>
        <taxon>Omphalotaceae</taxon>
        <taxon>Gymnopus</taxon>
    </lineage>
</organism>
<name>A0A6A4I325_9AGAR</name>
<proteinExistence type="predicted"/>
<gene>
    <name evidence="1" type="ORF">BT96DRAFT_990518</name>
</gene>
<dbReference type="Proteomes" id="UP000799118">
    <property type="component" value="Unassembled WGS sequence"/>
</dbReference>
<keyword evidence="2" id="KW-1185">Reference proteome</keyword>
<dbReference type="EMBL" id="ML769427">
    <property type="protein sequence ID" value="KAE9403284.1"/>
    <property type="molecule type" value="Genomic_DNA"/>
</dbReference>